<dbReference type="EMBL" id="JXYQ01000070">
    <property type="protein sequence ID" value="KJA09160.1"/>
    <property type="molecule type" value="Genomic_DNA"/>
</dbReference>
<keyword evidence="2" id="KW-1185">Reference proteome</keyword>
<protein>
    <submittedName>
        <fullName evidence="1">Uncharacterized protein</fullName>
    </submittedName>
</protein>
<evidence type="ECO:0000313" key="1">
    <source>
        <dbReference type="EMBL" id="KJA09160.1"/>
    </source>
</evidence>
<dbReference type="Proteomes" id="UP000032566">
    <property type="component" value="Unassembled WGS sequence"/>
</dbReference>
<dbReference type="AlphaFoldDB" id="A0A0D7K4C2"/>
<proteinExistence type="predicted"/>
<organism evidence="1 2">
    <name type="scientific">Acidovorax temperans</name>
    <dbReference type="NCBI Taxonomy" id="80878"/>
    <lineage>
        <taxon>Bacteria</taxon>
        <taxon>Pseudomonadati</taxon>
        <taxon>Pseudomonadota</taxon>
        <taxon>Betaproteobacteria</taxon>
        <taxon>Burkholderiales</taxon>
        <taxon>Comamonadaceae</taxon>
        <taxon>Acidovorax</taxon>
    </lineage>
</organism>
<sequence length="155" mass="16776">MSLNIAKLLATLSQAARDQKLLAQGRLVSPGQMADLPFNRGALPNDAWLLVGELHPEMFALLMGGGRPSTDVTLMEANIGIFYLVVRHSVGEWEHRFLLPMVGASARTYVGSLEKFGVYAALTSAGSPNAVFNHLQRNPSDQVVKKLLSSVLSCK</sequence>
<name>A0A0D7K4C2_9BURK</name>
<dbReference type="STRING" id="80878.RP29_18015"/>
<evidence type="ECO:0000313" key="2">
    <source>
        <dbReference type="Proteomes" id="UP000032566"/>
    </source>
</evidence>
<dbReference type="PATRIC" id="fig|80878.5.peg.3563"/>
<dbReference type="RefSeq" id="WP_044401911.1">
    <property type="nucleotide sequence ID" value="NZ_JXYQ01000070.1"/>
</dbReference>
<gene>
    <name evidence="1" type="ORF">RP29_18015</name>
</gene>
<comment type="caution">
    <text evidence="1">The sequence shown here is derived from an EMBL/GenBank/DDBJ whole genome shotgun (WGS) entry which is preliminary data.</text>
</comment>
<accession>A0A0D7K4C2</accession>
<reference evidence="1 2" key="1">
    <citation type="submission" date="2014-12" db="EMBL/GenBank/DDBJ databases">
        <title>Isolation of bacteria from lake water.</title>
        <authorList>
            <person name="Sheng K.-Y."/>
            <person name="Chin P.-S."/>
            <person name="Chan K.-G."/>
            <person name="Tan G.S."/>
        </authorList>
    </citation>
    <scope>NUCLEOTIDE SEQUENCE [LARGE SCALE GENOMIC DNA]</scope>
    <source>
        <strain evidence="1 2">KY4</strain>
    </source>
</reference>